<keyword evidence="5 10" id="KW-0812">Transmembrane</keyword>
<feature type="transmembrane region" description="Helical" evidence="10">
    <location>
        <begin position="12"/>
        <end position="30"/>
    </location>
</feature>
<keyword evidence="11" id="KW-0966">Cell projection</keyword>
<dbReference type="eggNOG" id="COG1684">
    <property type="taxonomic scope" value="Bacteria"/>
</dbReference>
<evidence type="ECO:0000256" key="7">
    <source>
        <dbReference type="ARBA" id="ARBA00023136"/>
    </source>
</evidence>
<feature type="transmembrane region" description="Helical" evidence="10">
    <location>
        <begin position="212"/>
        <end position="240"/>
    </location>
</feature>
<keyword evidence="11" id="KW-0969">Cilium</keyword>
<dbReference type="GO" id="GO:0044780">
    <property type="term" value="P:bacterial-type flagellum assembly"/>
    <property type="evidence" value="ECO:0007669"/>
    <property type="project" value="UniProtKB-UniRule"/>
</dbReference>
<feature type="transmembrane region" description="Helical" evidence="10">
    <location>
        <begin position="181"/>
        <end position="200"/>
    </location>
</feature>
<gene>
    <name evidence="11" type="primary">fliR</name>
    <name evidence="11" type="ORF">K678_02790</name>
</gene>
<evidence type="ECO:0000256" key="6">
    <source>
        <dbReference type="ARBA" id="ARBA00022989"/>
    </source>
</evidence>
<organism evidence="11 12">
    <name type="scientific">Magnetospirillum fulvum MGU-K5</name>
    <dbReference type="NCBI Taxonomy" id="1316936"/>
    <lineage>
        <taxon>Bacteria</taxon>
        <taxon>Pseudomonadati</taxon>
        <taxon>Pseudomonadota</taxon>
        <taxon>Alphaproteobacteria</taxon>
        <taxon>Rhodospirillales</taxon>
        <taxon>Rhodospirillaceae</taxon>
        <taxon>Magnetospirillum</taxon>
    </lineage>
</organism>
<evidence type="ECO:0000313" key="12">
    <source>
        <dbReference type="Proteomes" id="UP000015350"/>
    </source>
</evidence>
<dbReference type="EMBL" id="AQPH01000006">
    <property type="protein sequence ID" value="EPY02984.1"/>
    <property type="molecule type" value="Genomic_DNA"/>
</dbReference>
<keyword evidence="8 10" id="KW-0975">Bacterial flagellum</keyword>
<evidence type="ECO:0000256" key="3">
    <source>
        <dbReference type="ARBA" id="ARBA00021717"/>
    </source>
</evidence>
<evidence type="ECO:0000256" key="4">
    <source>
        <dbReference type="ARBA" id="ARBA00022475"/>
    </source>
</evidence>
<dbReference type="STRING" id="1316936.K678_02790"/>
<evidence type="ECO:0000256" key="1">
    <source>
        <dbReference type="ARBA" id="ARBA00002578"/>
    </source>
</evidence>
<dbReference type="Pfam" id="PF01311">
    <property type="entry name" value="Bac_export_1"/>
    <property type="match status" value="1"/>
</dbReference>
<dbReference type="InterPro" id="IPR002010">
    <property type="entry name" value="T3SS_IM_R"/>
</dbReference>
<protein>
    <recommendedName>
        <fullName evidence="3 9">Flagellar biosynthetic protein FliR</fullName>
    </recommendedName>
</protein>
<keyword evidence="7 10" id="KW-0472">Membrane</keyword>
<keyword evidence="6 10" id="KW-1133">Transmembrane helix</keyword>
<comment type="function">
    <text evidence="1 10">Role in flagellar biosynthesis.</text>
</comment>
<dbReference type="PRINTS" id="PR00953">
    <property type="entry name" value="TYPE3IMRPROT"/>
</dbReference>
<evidence type="ECO:0000256" key="10">
    <source>
        <dbReference type="RuleBase" id="RU362071"/>
    </source>
</evidence>
<comment type="caution">
    <text evidence="11">The sequence shown here is derived from an EMBL/GenBank/DDBJ whole genome shotgun (WGS) entry which is preliminary data.</text>
</comment>
<evidence type="ECO:0000256" key="8">
    <source>
        <dbReference type="ARBA" id="ARBA00023143"/>
    </source>
</evidence>
<evidence type="ECO:0000256" key="9">
    <source>
        <dbReference type="NCBIfam" id="TIGR01400"/>
    </source>
</evidence>
<evidence type="ECO:0000256" key="2">
    <source>
        <dbReference type="ARBA" id="ARBA00009772"/>
    </source>
</evidence>
<dbReference type="GO" id="GO:0005886">
    <property type="term" value="C:plasma membrane"/>
    <property type="evidence" value="ECO:0007669"/>
    <property type="project" value="UniProtKB-SubCell"/>
</dbReference>
<dbReference type="InterPro" id="IPR006303">
    <property type="entry name" value="FliR"/>
</dbReference>
<name>S9SE19_MAGFU</name>
<dbReference type="GO" id="GO:0006605">
    <property type="term" value="P:protein targeting"/>
    <property type="evidence" value="ECO:0007669"/>
    <property type="project" value="UniProtKB-UniRule"/>
</dbReference>
<feature type="transmembrane region" description="Helical" evidence="10">
    <location>
        <begin position="79"/>
        <end position="103"/>
    </location>
</feature>
<keyword evidence="4 10" id="KW-1003">Cell membrane</keyword>
<feature type="transmembrane region" description="Helical" evidence="10">
    <location>
        <begin position="42"/>
        <end position="59"/>
    </location>
</feature>
<keyword evidence="11" id="KW-0282">Flagellum</keyword>
<evidence type="ECO:0000313" key="11">
    <source>
        <dbReference type="EMBL" id="EPY02984.1"/>
    </source>
</evidence>
<comment type="subcellular location">
    <subcellularLocation>
        <location evidence="10">Cell membrane</location>
        <topology evidence="10">Multi-pass membrane protein</topology>
    </subcellularLocation>
    <subcellularLocation>
        <location evidence="10">Bacterial flagellum basal body</location>
    </subcellularLocation>
</comment>
<dbReference type="GO" id="GO:0009425">
    <property type="term" value="C:bacterial-type flagellum basal body"/>
    <property type="evidence" value="ECO:0007669"/>
    <property type="project" value="UniProtKB-SubCell"/>
</dbReference>
<reference evidence="11 12" key="1">
    <citation type="submission" date="2013-04" db="EMBL/GenBank/DDBJ databases">
        <authorList>
            <person name="Kuznetsov B."/>
            <person name="Ivanovsky R."/>
        </authorList>
    </citation>
    <scope>NUCLEOTIDE SEQUENCE [LARGE SCALE GENOMIC DNA]</scope>
    <source>
        <strain evidence="11 12">MGU-K5</strain>
    </source>
</reference>
<sequence length="254" mass="27651">MLTELLQLDVYRFFLIFARIGAAMFMLPGLGGQLVSTRIRLLLSLSISFLMLPTLGPLLPATPPTPGSMLALLGGEVMIGVFIGSVVTFVMGTLNLAGSMIGYMTGLTNAFSFDPIAQQQSQLLTGFLTNIGMLAVFSTDLHHLMFRAVIESYDLFQPGRTLPLGDFSETLSHLLTETFRIGLQFSAPLVVFGLVFYTGLGLLSRLVPQMQVFFVAMPIQLLIGMAVFMASLSTVIALFLRLFENTLIPYLPPG</sequence>
<dbReference type="PATRIC" id="fig|1316936.3.peg.558"/>
<dbReference type="Proteomes" id="UP000015350">
    <property type="component" value="Unassembled WGS sequence"/>
</dbReference>
<dbReference type="PANTHER" id="PTHR30065">
    <property type="entry name" value="FLAGELLAR BIOSYNTHETIC PROTEIN FLIR"/>
    <property type="match status" value="1"/>
</dbReference>
<dbReference type="AlphaFoldDB" id="S9SE19"/>
<evidence type="ECO:0000256" key="5">
    <source>
        <dbReference type="ARBA" id="ARBA00022692"/>
    </source>
</evidence>
<accession>S9SE19</accession>
<dbReference type="PANTHER" id="PTHR30065:SF8">
    <property type="entry name" value="FLAGELLAR BIOSYNTHETIC PROTEIN FLIR"/>
    <property type="match status" value="1"/>
</dbReference>
<dbReference type="NCBIfam" id="TIGR01400">
    <property type="entry name" value="fliR"/>
    <property type="match status" value="1"/>
</dbReference>
<dbReference type="OrthoDB" id="9779817at2"/>
<dbReference type="RefSeq" id="WP_021130940.1">
    <property type="nucleotide sequence ID" value="NZ_AQPH01000006.1"/>
</dbReference>
<comment type="similarity">
    <text evidence="2 10">Belongs to the FliR/MopE/SpaR family.</text>
</comment>
<proteinExistence type="inferred from homology"/>